<feature type="domain" description="Glycosyltransferase 2-like" evidence="1">
    <location>
        <begin position="10"/>
        <end position="175"/>
    </location>
</feature>
<dbReference type="Proteomes" id="UP001500742">
    <property type="component" value="Unassembled WGS sequence"/>
</dbReference>
<evidence type="ECO:0000259" key="1">
    <source>
        <dbReference type="Pfam" id="PF00535"/>
    </source>
</evidence>
<dbReference type="EMBL" id="BAAAZC010000054">
    <property type="protein sequence ID" value="GAA3994830.1"/>
    <property type="molecule type" value="Genomic_DNA"/>
</dbReference>
<dbReference type="PANTHER" id="PTHR43685">
    <property type="entry name" value="GLYCOSYLTRANSFERASE"/>
    <property type="match status" value="1"/>
</dbReference>
<name>A0ABP7RBM7_9SPHI</name>
<dbReference type="RefSeq" id="WP_259095461.1">
    <property type="nucleotide sequence ID" value="NZ_BAAAZC010000054.1"/>
</dbReference>
<accession>A0ABP7RBM7</accession>
<comment type="caution">
    <text evidence="2">The sequence shown here is derived from an EMBL/GenBank/DDBJ whole genome shotgun (WGS) entry which is preliminary data.</text>
</comment>
<dbReference type="InterPro" id="IPR001173">
    <property type="entry name" value="Glyco_trans_2-like"/>
</dbReference>
<gene>
    <name evidence="2" type="primary">rfbN</name>
    <name evidence="2" type="ORF">GCM10022210_56430</name>
</gene>
<dbReference type="InterPro" id="IPR029044">
    <property type="entry name" value="Nucleotide-diphossugar_trans"/>
</dbReference>
<organism evidence="2 3">
    <name type="scientific">Mucilaginibacter dorajii</name>
    <dbReference type="NCBI Taxonomy" id="692994"/>
    <lineage>
        <taxon>Bacteria</taxon>
        <taxon>Pseudomonadati</taxon>
        <taxon>Bacteroidota</taxon>
        <taxon>Sphingobacteriia</taxon>
        <taxon>Sphingobacteriales</taxon>
        <taxon>Sphingobacteriaceae</taxon>
        <taxon>Mucilaginibacter</taxon>
    </lineage>
</organism>
<dbReference type="PANTHER" id="PTHR43685:SF13">
    <property type="entry name" value="O ANTIGEN BIOSYNTHESIS RHAMNOSYLTRANSFERASE RFBN"/>
    <property type="match status" value="1"/>
</dbReference>
<dbReference type="InterPro" id="IPR050834">
    <property type="entry name" value="Glycosyltransf_2"/>
</dbReference>
<proteinExistence type="predicted"/>
<evidence type="ECO:0000313" key="3">
    <source>
        <dbReference type="Proteomes" id="UP001500742"/>
    </source>
</evidence>
<protein>
    <submittedName>
        <fullName evidence="2">O antigen biosynthesis rhamnosyltransferase RfbN</fullName>
    </submittedName>
</protein>
<dbReference type="SUPFAM" id="SSF53448">
    <property type="entry name" value="Nucleotide-diphospho-sugar transferases"/>
    <property type="match status" value="1"/>
</dbReference>
<dbReference type="Gene3D" id="3.90.550.10">
    <property type="entry name" value="Spore Coat Polysaccharide Biosynthesis Protein SpsA, Chain A"/>
    <property type="match status" value="1"/>
</dbReference>
<dbReference type="Pfam" id="PF00535">
    <property type="entry name" value="Glycos_transf_2"/>
    <property type="match status" value="1"/>
</dbReference>
<keyword evidence="3" id="KW-1185">Reference proteome</keyword>
<reference evidence="3" key="1">
    <citation type="journal article" date="2019" name="Int. J. Syst. Evol. Microbiol.">
        <title>The Global Catalogue of Microorganisms (GCM) 10K type strain sequencing project: providing services to taxonomists for standard genome sequencing and annotation.</title>
        <authorList>
            <consortium name="The Broad Institute Genomics Platform"/>
            <consortium name="The Broad Institute Genome Sequencing Center for Infectious Disease"/>
            <person name="Wu L."/>
            <person name="Ma J."/>
        </authorList>
    </citation>
    <scope>NUCLEOTIDE SEQUENCE [LARGE SCALE GENOMIC DNA]</scope>
    <source>
        <strain evidence="3">JCM 16601</strain>
    </source>
</reference>
<evidence type="ECO:0000313" key="2">
    <source>
        <dbReference type="EMBL" id="GAA3994830.1"/>
    </source>
</evidence>
<sequence length="306" mass="34434">MKLNFKVALLIPTLNAGKEWLNTLDSIRSQTIEIRTKIIIDSGSSDDTVPLARQYGFDVVEIKKAEFNHGKTRQQAADLSNDADICVFLTQDAILASPESIKNIVDAFEDPEVGMAYGRQLPHQNAKPLETHARLFNYPDEPVINSIADADKLGFKITFCSNSFAAYRYSALMKVGGFPTDSIMGEDAIVAAKMIQAGYKKAYVANAAVYHSHSYTVSEEFKRYFDTRVFHEQNKWIIDTYGKPTGAGIKFMVSELQYVLKHDPKSIVKSISSLGAKWLGYKSGGFYKKMSRSLLKKLSMHHFYWK</sequence>